<reference evidence="1 2" key="1">
    <citation type="submission" date="2016-11" db="EMBL/GenBank/DDBJ databases">
        <title>Whole genomes of Flavobacteriaceae.</title>
        <authorList>
            <person name="Stine C."/>
            <person name="Li C."/>
            <person name="Tadesse D."/>
        </authorList>
    </citation>
    <scope>NUCLEOTIDE SEQUENCE [LARGE SCALE GENOMIC DNA]</scope>
    <source>
        <strain evidence="1 2">ATCC 29551</strain>
    </source>
</reference>
<name>A0ABX4CFT9_FLAHY</name>
<sequence>MNFNLNRIVSTRVNILIYNTLQSLLSENTLVILSCLLNKTSKKTKVNFNLIFNVLLTNINNYE</sequence>
<keyword evidence="2" id="KW-1185">Reference proteome</keyword>
<dbReference type="EMBL" id="MUGY01000014">
    <property type="protein sequence ID" value="OXA93404.1"/>
    <property type="molecule type" value="Genomic_DNA"/>
</dbReference>
<protein>
    <submittedName>
        <fullName evidence="1">Uncharacterized protein</fullName>
    </submittedName>
</protein>
<proteinExistence type="predicted"/>
<evidence type="ECO:0000313" key="2">
    <source>
        <dbReference type="Proteomes" id="UP000198424"/>
    </source>
</evidence>
<comment type="caution">
    <text evidence="1">The sequence shown here is derived from an EMBL/GenBank/DDBJ whole genome shotgun (WGS) entry which is preliminary data.</text>
</comment>
<gene>
    <name evidence="1" type="ORF">B0A62_13380</name>
</gene>
<organism evidence="1 2">
    <name type="scientific">Flavobacterium hydatis</name>
    <name type="common">Cytophaga aquatilis</name>
    <dbReference type="NCBI Taxonomy" id="991"/>
    <lineage>
        <taxon>Bacteria</taxon>
        <taxon>Pseudomonadati</taxon>
        <taxon>Bacteroidota</taxon>
        <taxon>Flavobacteriia</taxon>
        <taxon>Flavobacteriales</taxon>
        <taxon>Flavobacteriaceae</taxon>
        <taxon>Flavobacterium</taxon>
    </lineage>
</organism>
<dbReference type="Proteomes" id="UP000198424">
    <property type="component" value="Unassembled WGS sequence"/>
</dbReference>
<accession>A0ABX4CFT9</accession>
<evidence type="ECO:0000313" key="1">
    <source>
        <dbReference type="EMBL" id="OXA93404.1"/>
    </source>
</evidence>